<name>A0ABP4BQW6_9ACTN</name>
<dbReference type="EMBL" id="BAAAHK010000014">
    <property type="protein sequence ID" value="GAA0953600.1"/>
    <property type="molecule type" value="Genomic_DNA"/>
</dbReference>
<evidence type="ECO:0000313" key="1">
    <source>
        <dbReference type="EMBL" id="GAA0953600.1"/>
    </source>
</evidence>
<reference evidence="2" key="1">
    <citation type="journal article" date="2019" name="Int. J. Syst. Evol. Microbiol.">
        <title>The Global Catalogue of Microorganisms (GCM) 10K type strain sequencing project: providing services to taxonomists for standard genome sequencing and annotation.</title>
        <authorList>
            <consortium name="The Broad Institute Genomics Platform"/>
            <consortium name="The Broad Institute Genome Sequencing Center for Infectious Disease"/>
            <person name="Wu L."/>
            <person name="Ma J."/>
        </authorList>
    </citation>
    <scope>NUCLEOTIDE SEQUENCE [LARGE SCALE GENOMIC DNA]</scope>
    <source>
        <strain evidence="2">JCM 10977</strain>
    </source>
</reference>
<gene>
    <name evidence="1" type="ORF">GCM10009554_58180</name>
</gene>
<proteinExistence type="predicted"/>
<sequence length="196" mass="21247">MGRFCPVVGAGCDHGGVLRLRRTSWPRELTEAVAVASRHSPGGKEDVLAAVQLIDGNWVAGSRAALYLPTETEGAVRRVGWEKIERAGWDSEESVLRVYETTSFGTPLRATELKVEDPGRFGQLLRERIDASVLVQRHVPLAGKKGVRVVGRRNPSDPNAPVSWNFVLDKGLEPTQPGLVDSAEAALAAVRDEFGV</sequence>
<dbReference type="Proteomes" id="UP001500542">
    <property type="component" value="Unassembled WGS sequence"/>
</dbReference>
<organism evidence="1 2">
    <name type="scientific">Kribbella koreensis</name>
    <dbReference type="NCBI Taxonomy" id="57909"/>
    <lineage>
        <taxon>Bacteria</taxon>
        <taxon>Bacillati</taxon>
        <taxon>Actinomycetota</taxon>
        <taxon>Actinomycetes</taxon>
        <taxon>Propionibacteriales</taxon>
        <taxon>Kribbellaceae</taxon>
        <taxon>Kribbella</taxon>
    </lineage>
</organism>
<protein>
    <submittedName>
        <fullName evidence="1">Uncharacterized protein</fullName>
    </submittedName>
</protein>
<comment type="caution">
    <text evidence="1">The sequence shown here is derived from an EMBL/GenBank/DDBJ whole genome shotgun (WGS) entry which is preliminary data.</text>
</comment>
<evidence type="ECO:0000313" key="2">
    <source>
        <dbReference type="Proteomes" id="UP001500542"/>
    </source>
</evidence>
<keyword evidence="2" id="KW-1185">Reference proteome</keyword>
<accession>A0ABP4BQW6</accession>